<evidence type="ECO:0000256" key="7">
    <source>
        <dbReference type="ARBA" id="ARBA00023136"/>
    </source>
</evidence>
<evidence type="ECO:0000256" key="1">
    <source>
        <dbReference type="ARBA" id="ARBA00004429"/>
    </source>
</evidence>
<accession>A0A7Z8Y7X9</accession>
<feature type="compositionally biased region" description="Low complexity" evidence="9">
    <location>
        <begin position="669"/>
        <end position="681"/>
    </location>
</feature>
<dbReference type="InterPro" id="IPR000515">
    <property type="entry name" value="MetI-like"/>
</dbReference>
<dbReference type="CDD" id="cd06261">
    <property type="entry name" value="TM_PBP2"/>
    <property type="match status" value="2"/>
</dbReference>
<evidence type="ECO:0000256" key="2">
    <source>
        <dbReference type="ARBA" id="ARBA00022448"/>
    </source>
</evidence>
<comment type="subcellular location">
    <subcellularLocation>
        <location evidence="1">Cell inner membrane</location>
        <topology evidence="1">Multi-pass membrane protein</topology>
    </subcellularLocation>
    <subcellularLocation>
        <location evidence="8">Cell membrane</location>
        <topology evidence="8">Multi-pass membrane protein</topology>
    </subcellularLocation>
</comment>
<dbReference type="GO" id="GO:0055085">
    <property type="term" value="P:transmembrane transport"/>
    <property type="evidence" value="ECO:0007669"/>
    <property type="project" value="InterPro"/>
</dbReference>
<feature type="transmembrane region" description="Helical" evidence="8">
    <location>
        <begin position="328"/>
        <end position="351"/>
    </location>
</feature>
<evidence type="ECO:0000256" key="6">
    <source>
        <dbReference type="ARBA" id="ARBA00022989"/>
    </source>
</evidence>
<evidence type="ECO:0000313" key="11">
    <source>
        <dbReference type="EMBL" id="VDG75562.1"/>
    </source>
</evidence>
<evidence type="ECO:0000256" key="5">
    <source>
        <dbReference type="ARBA" id="ARBA00022692"/>
    </source>
</evidence>
<feature type="region of interest" description="Disordered" evidence="9">
    <location>
        <begin position="622"/>
        <end position="647"/>
    </location>
</feature>
<evidence type="ECO:0000313" key="12">
    <source>
        <dbReference type="Proteomes" id="UP000269974"/>
    </source>
</evidence>
<feature type="domain" description="ABC transmembrane type-1" evidence="10">
    <location>
        <begin position="110"/>
        <end position="307"/>
    </location>
</feature>
<feature type="transmembrane region" description="Helical" evidence="8">
    <location>
        <begin position="114"/>
        <end position="136"/>
    </location>
</feature>
<feature type="transmembrane region" description="Helical" evidence="8">
    <location>
        <begin position="530"/>
        <end position="557"/>
    </location>
</feature>
<dbReference type="InterPro" id="IPR035906">
    <property type="entry name" value="MetI-like_sf"/>
</dbReference>
<feature type="transmembrane region" description="Helical" evidence="8">
    <location>
        <begin position="451"/>
        <end position="472"/>
    </location>
</feature>
<proteinExistence type="inferred from homology"/>
<feature type="transmembrane region" description="Helical" evidence="8">
    <location>
        <begin position="478"/>
        <end position="497"/>
    </location>
</feature>
<feature type="region of interest" description="Disordered" evidence="9">
    <location>
        <begin position="669"/>
        <end position="715"/>
    </location>
</feature>
<dbReference type="PROSITE" id="PS50928">
    <property type="entry name" value="ABC_TM1"/>
    <property type="match status" value="2"/>
</dbReference>
<evidence type="ECO:0000256" key="4">
    <source>
        <dbReference type="ARBA" id="ARBA00022519"/>
    </source>
</evidence>
<dbReference type="Proteomes" id="UP000269974">
    <property type="component" value="Unassembled WGS sequence"/>
</dbReference>
<feature type="transmembrane region" description="Helical" evidence="8">
    <location>
        <begin position="286"/>
        <end position="307"/>
    </location>
</feature>
<dbReference type="Gene3D" id="1.10.3720.10">
    <property type="entry name" value="MetI-like"/>
    <property type="match status" value="2"/>
</dbReference>
<sequence>MSTGTSTDQAGASAYRDTENTCHAATTWRSGRGGGWRGGRGGGWRGGRGGGWRSGRPRWARPCVFGISLLPCVFLLAFFAWPVLAMLGKGIGAHAAAASVLSNPRTWKIFGQTLWMAAAGTIGSLFFGIPGAYVLYRLRLPGRRFWRALSMIPFVLPTVVVGVAFRALLGPAGPYGFLHLDKTTWAVVAAMVFFNFGVVVRTVGSLWETLPPHNDAARTLGASPARAFFTVTLPELAPAIAAAGAMVFLFCSTAYGLVRTLGTPGYGTLETEIYTQTNTFLDLESAAIYSALQLVVVLVAVAVANYFRNRTPLALRRRPLRRPGRADVPALAITGFALVFLLAVPIANLVLASLRRGPAWSLANYTDLARAAAGGISVLEALWNSVRAALGAAAMALIIGAILAFVLSRGVANNPPPARRGQRGQHRQNSPQVRRGRIGQWWWQALEGLSLMPLGISAVTLGFGTFLTLRLAVENTQILVPAVQAVVALPLVTRAMLPVLRAINPRLREAAACLGAGPVRSFLTVDARMALPALGVAAGFGLAVALGEFGASSFLATGTNQTLPVLIERLINRPGPGNYGMAMAASVILGGLCGGLMLLCESLSTRRPAGAENRRRVVAPATARAGAQSVNAQPASARLGSAQPASVRLGSAQPASVRLGSAQLASAQPASAQLASAQPASVKPVNAQPASAQSAGARCAGTNTNHLREGESQDA</sequence>
<evidence type="ECO:0000256" key="8">
    <source>
        <dbReference type="RuleBase" id="RU363032"/>
    </source>
</evidence>
<feature type="transmembrane region" description="Helical" evidence="8">
    <location>
        <begin position="236"/>
        <end position="258"/>
    </location>
</feature>
<comment type="caution">
    <text evidence="11">The sequence shown here is derived from an EMBL/GenBank/DDBJ whole genome shotgun (WGS) entry which is preliminary data.</text>
</comment>
<feature type="compositionally biased region" description="Basic and acidic residues" evidence="9">
    <location>
        <begin position="706"/>
        <end position="715"/>
    </location>
</feature>
<feature type="transmembrane region" description="Helical" evidence="8">
    <location>
        <begin position="577"/>
        <end position="599"/>
    </location>
</feature>
<comment type="similarity">
    <text evidence="8">Belongs to the binding-protein-dependent transport system permease family.</text>
</comment>
<feature type="domain" description="ABC transmembrane type-1" evidence="10">
    <location>
        <begin position="382"/>
        <end position="600"/>
    </location>
</feature>
<dbReference type="EMBL" id="UYIO01000001">
    <property type="protein sequence ID" value="VDG75562.1"/>
    <property type="molecule type" value="Genomic_DNA"/>
</dbReference>
<feature type="transmembrane region" description="Helical" evidence="8">
    <location>
        <begin position="388"/>
        <end position="412"/>
    </location>
</feature>
<dbReference type="SUPFAM" id="SSF161098">
    <property type="entry name" value="MetI-like"/>
    <property type="match status" value="3"/>
</dbReference>
<dbReference type="PANTHER" id="PTHR43357">
    <property type="entry name" value="INNER MEMBRANE ABC TRANSPORTER PERMEASE PROTEIN YDCV"/>
    <property type="match status" value="1"/>
</dbReference>
<reference evidence="11 12" key="1">
    <citation type="submission" date="2018-11" db="EMBL/GenBank/DDBJ databases">
        <authorList>
            <consortium name="Pathogen Informatics"/>
        </authorList>
    </citation>
    <scope>NUCLEOTIDE SEQUENCE [LARGE SCALE GENOMIC DNA]</scope>
    <source>
        <strain evidence="11 12">NCTC10327</strain>
    </source>
</reference>
<evidence type="ECO:0000259" key="10">
    <source>
        <dbReference type="PROSITE" id="PS50928"/>
    </source>
</evidence>
<dbReference type="RefSeq" id="WP_244924487.1">
    <property type="nucleotide sequence ID" value="NZ_UYIO01000001.1"/>
</dbReference>
<dbReference type="GO" id="GO:0005886">
    <property type="term" value="C:plasma membrane"/>
    <property type="evidence" value="ECO:0007669"/>
    <property type="project" value="UniProtKB-SubCell"/>
</dbReference>
<dbReference type="Pfam" id="PF00528">
    <property type="entry name" value="BPD_transp_1"/>
    <property type="match status" value="1"/>
</dbReference>
<keyword evidence="3" id="KW-1003">Cell membrane</keyword>
<evidence type="ECO:0000256" key="9">
    <source>
        <dbReference type="SAM" id="MobiDB-lite"/>
    </source>
</evidence>
<feature type="transmembrane region" description="Helical" evidence="8">
    <location>
        <begin position="184"/>
        <end position="204"/>
    </location>
</feature>
<keyword evidence="6 8" id="KW-1133">Transmembrane helix</keyword>
<evidence type="ECO:0000256" key="3">
    <source>
        <dbReference type="ARBA" id="ARBA00022475"/>
    </source>
</evidence>
<feature type="transmembrane region" description="Helical" evidence="8">
    <location>
        <begin position="148"/>
        <end position="169"/>
    </location>
</feature>
<keyword evidence="2 8" id="KW-0813">Transport</keyword>
<feature type="transmembrane region" description="Helical" evidence="8">
    <location>
        <begin position="63"/>
        <end position="84"/>
    </location>
</feature>
<keyword evidence="5 8" id="KW-0812">Transmembrane</keyword>
<name>A0A7Z8Y7X9_9ACTO</name>
<keyword evidence="4" id="KW-0997">Cell inner membrane</keyword>
<dbReference type="AlphaFoldDB" id="A0A7Z8Y7X9"/>
<protein>
    <submittedName>
        <fullName evidence="11">Binding-protein-dependent transporter inner membrane component</fullName>
    </submittedName>
</protein>
<gene>
    <name evidence="11" type="primary">modB</name>
    <name evidence="11" type="ORF">NCTC10327_00261</name>
</gene>
<organism evidence="11 12">
    <name type="scientific">Actinobaculum suis</name>
    <dbReference type="NCBI Taxonomy" id="1657"/>
    <lineage>
        <taxon>Bacteria</taxon>
        <taxon>Bacillati</taxon>
        <taxon>Actinomycetota</taxon>
        <taxon>Actinomycetes</taxon>
        <taxon>Actinomycetales</taxon>
        <taxon>Actinomycetaceae</taxon>
        <taxon>Actinobaculum</taxon>
    </lineage>
</organism>
<keyword evidence="7 8" id="KW-0472">Membrane</keyword>
<dbReference type="PANTHER" id="PTHR43357:SF4">
    <property type="entry name" value="INNER MEMBRANE ABC TRANSPORTER PERMEASE PROTEIN YDCV"/>
    <property type="match status" value="1"/>
</dbReference>